<protein>
    <submittedName>
        <fullName evidence="7">Tetratricopeptide repeat protein</fullName>
    </submittedName>
</protein>
<evidence type="ECO:0000256" key="1">
    <source>
        <dbReference type="ARBA" id="ARBA00022737"/>
    </source>
</evidence>
<dbReference type="Pfam" id="PF13432">
    <property type="entry name" value="TPR_16"/>
    <property type="match status" value="1"/>
</dbReference>
<evidence type="ECO:0000256" key="3">
    <source>
        <dbReference type="PROSITE-ProRule" id="PRU00339"/>
    </source>
</evidence>
<dbReference type="SMART" id="SM00028">
    <property type="entry name" value="TPR"/>
    <property type="match status" value="5"/>
</dbReference>
<keyword evidence="5" id="KW-0812">Transmembrane</keyword>
<dbReference type="EMBL" id="JAUYZK010000011">
    <property type="protein sequence ID" value="MDP2539583.1"/>
    <property type="molecule type" value="Genomic_DNA"/>
</dbReference>
<comment type="caution">
    <text evidence="7">The sequence shown here is derived from an EMBL/GenBank/DDBJ whole genome shotgun (WGS) entry which is preliminary data.</text>
</comment>
<evidence type="ECO:0000256" key="2">
    <source>
        <dbReference type="ARBA" id="ARBA00022803"/>
    </source>
</evidence>
<dbReference type="Gene3D" id="1.25.40.10">
    <property type="entry name" value="Tetratricopeptide repeat domain"/>
    <property type="match status" value="4"/>
</dbReference>
<feature type="transmembrane region" description="Helical" evidence="5">
    <location>
        <begin position="71"/>
        <end position="93"/>
    </location>
</feature>
<evidence type="ECO:0000313" key="6">
    <source>
        <dbReference type="EMBL" id="MDO7253655.1"/>
    </source>
</evidence>
<sequence length="823" mass="93621">MAKEKNPDIATQVNSIGDDASNAKPKEIKRNILRANFSKLSKVFKIKGFDGKSLIQVLVKKYKEIKRNKKIFFSLIATIGVLFLIVVISVILLSKNSDENQTEETPIQTPPPKPVEITLPPIPKLDSKISEINNKSLDNLIKKANMLYNGGDKIEALNIFNNVANFSQAIASHNLGVIKLREKDYPGAINSFDNAIASGENVSISALDAMVGSYYLKRPDLYAHYMKLASSHLGDSSHKPFYSYLYALMDYYNGYYFESLSPLLNPNSENYNDQNNRLLAKIFLLFNDDYNAVIHLKEVAKPKDYKSLGLLYARIGEYAKAKNYLYRYLNANPKDIGSILALEMIDLKIGNFSLAASALDSIKDQDLIKKAMDTYPIKVILNRSLFDVGLAQEEFWNRSFEIEEKIPYKILFYYAPFRVFNLEEAIKMIREGGVFSDTKSIQEAKNTLIKGDTISNINKNITKALIELNKNNIRDALKYLQISAKSNPNHAVLHYDIGLIYAQMGDFQKAYIHFLRAYHLNSYDITSGLFAIMAGTFIYQDTSRISHQIAQDFENVPFSSKEEKEFLTSFIGYFTKNINDGMGWIKQAKEKLPIYYALEAAYGIRNKDKNTIISAFSNLKKIYPKDIVSNILYELAHNYDTNLKQVALRLHNLFLSENLDLSSVYYGPAFTRELYVYIGFITGSLEKQERILEQKLISQTDTPNGIMQTMALINIYQHKFEKAYALYNALIEDFKEDDAKTKFLGAVAAIGANHPENAVLLLQLSKMDAPTDFETRYALALLYQETGNFKAASSYFNYISVANFKSEFFDFTIDTNKIKSHQK</sequence>
<proteinExistence type="predicted"/>
<accession>A0AA90PZY2</accession>
<keyword evidence="2 3" id="KW-0802">TPR repeat</keyword>
<feature type="repeat" description="TPR" evidence="3">
    <location>
        <begin position="302"/>
        <end position="335"/>
    </location>
</feature>
<dbReference type="InterPro" id="IPR051012">
    <property type="entry name" value="CellSynth/LPSAsmb/PSIAsmb"/>
</dbReference>
<evidence type="ECO:0000256" key="4">
    <source>
        <dbReference type="SAM" id="MobiDB-lite"/>
    </source>
</evidence>
<keyword evidence="9" id="KW-1185">Reference proteome</keyword>
<dbReference type="SUPFAM" id="SSF48452">
    <property type="entry name" value="TPR-like"/>
    <property type="match status" value="2"/>
</dbReference>
<evidence type="ECO:0000313" key="9">
    <source>
        <dbReference type="Proteomes" id="UP001240777"/>
    </source>
</evidence>
<dbReference type="PANTHER" id="PTHR45586:SF1">
    <property type="entry name" value="LIPOPOLYSACCHARIDE ASSEMBLY PROTEIN B"/>
    <property type="match status" value="1"/>
</dbReference>
<dbReference type="EMBL" id="JAUPEV010000011">
    <property type="protein sequence ID" value="MDO7253655.1"/>
    <property type="molecule type" value="Genomic_DNA"/>
</dbReference>
<feature type="region of interest" description="Disordered" evidence="4">
    <location>
        <begin position="1"/>
        <end position="22"/>
    </location>
</feature>
<organism evidence="7 8">
    <name type="scientific">Helicobacter cappadocius</name>
    <dbReference type="NCBI Taxonomy" id="3063998"/>
    <lineage>
        <taxon>Bacteria</taxon>
        <taxon>Pseudomonadati</taxon>
        <taxon>Campylobacterota</taxon>
        <taxon>Epsilonproteobacteria</taxon>
        <taxon>Campylobacterales</taxon>
        <taxon>Helicobacteraceae</taxon>
        <taxon>Helicobacter</taxon>
    </lineage>
</organism>
<feature type="repeat" description="TPR" evidence="3">
    <location>
        <begin position="491"/>
        <end position="524"/>
    </location>
</feature>
<dbReference type="InterPro" id="IPR019734">
    <property type="entry name" value="TPR_rpt"/>
</dbReference>
<reference evidence="7 9" key="1">
    <citation type="submission" date="2023-07" db="EMBL/GenBank/DDBJ databases">
        <title>Unpublished Manusciprt.</title>
        <authorList>
            <person name="Aydin F."/>
            <person name="Tarhane S."/>
            <person name="Saticioglu I.B."/>
            <person name="Karakaya E."/>
            <person name="Abay S."/>
            <person name="Guran O."/>
            <person name="Bozkurt E."/>
            <person name="Uzum N."/>
            <person name="Olgun K."/>
            <person name="Jablonski D."/>
        </authorList>
    </citation>
    <scope>NUCLEOTIDE SEQUENCE</scope>
    <source>
        <strain evidence="9">faydin-H75</strain>
        <strain evidence="7">Faydin-H76</strain>
    </source>
</reference>
<keyword evidence="1" id="KW-0677">Repeat</keyword>
<dbReference type="Proteomes" id="UP001240777">
    <property type="component" value="Unassembled WGS sequence"/>
</dbReference>
<reference evidence="6" key="2">
    <citation type="submission" date="2023-07" db="EMBL/GenBank/DDBJ databases">
        <authorList>
            <person name="Aydin F."/>
            <person name="Tarhane S."/>
            <person name="Saticioglu I.B."/>
            <person name="Karakaya E."/>
            <person name="Abay S."/>
            <person name="Guran O."/>
            <person name="Bozkurt E."/>
            <person name="Uzum N."/>
            <person name="Olgun K."/>
            <person name="Jablonski D."/>
        </authorList>
    </citation>
    <scope>NUCLEOTIDE SEQUENCE</scope>
    <source>
        <strain evidence="6">Faydin-H75</strain>
    </source>
</reference>
<evidence type="ECO:0000256" key="5">
    <source>
        <dbReference type="SAM" id="Phobius"/>
    </source>
</evidence>
<name>A0AA90PZY2_9HELI</name>
<evidence type="ECO:0000313" key="7">
    <source>
        <dbReference type="EMBL" id="MDP2539583.1"/>
    </source>
</evidence>
<gene>
    <name evidence="6" type="ORF">Q5I04_07000</name>
    <name evidence="7" type="ORF">Q5I06_07330</name>
</gene>
<evidence type="ECO:0000313" key="8">
    <source>
        <dbReference type="Proteomes" id="UP001177258"/>
    </source>
</evidence>
<dbReference type="AlphaFoldDB" id="A0AA90PZY2"/>
<keyword evidence="5" id="KW-0472">Membrane</keyword>
<reference evidence="6 8" key="3">
    <citation type="journal article" date="2024" name="Syst. Appl. Microbiol.">
        <title>Helicobacter cappadocius sp. nov., from lizards: The first psychrotrophic Helicobacter species.</title>
        <authorList>
            <person name="Aydin F."/>
            <person name="Tarhane S."/>
            <person name="Karakaya E."/>
            <person name="Abay S."/>
            <person name="Kayman T."/>
            <person name="Guran O."/>
            <person name="Bozkurt E."/>
            <person name="Uzum N."/>
            <person name="Avci A."/>
            <person name="Olgun K."/>
            <person name="Jablonski D."/>
            <person name="Guran C."/>
            <person name="Burcin Saticioglu I."/>
        </authorList>
    </citation>
    <scope>NUCLEOTIDE SEQUENCE [LARGE SCALE GENOMIC DNA]</scope>
    <source>
        <strain evidence="6">Faydin-H75</strain>
        <strain evidence="8">faydin-H76</strain>
    </source>
</reference>
<dbReference type="RefSeq" id="WP_305517495.1">
    <property type="nucleotide sequence ID" value="NZ_JAUPEV010000011.1"/>
</dbReference>
<dbReference type="Proteomes" id="UP001177258">
    <property type="component" value="Unassembled WGS sequence"/>
</dbReference>
<dbReference type="PANTHER" id="PTHR45586">
    <property type="entry name" value="TPR REPEAT-CONTAINING PROTEIN PA4667"/>
    <property type="match status" value="1"/>
</dbReference>
<dbReference type="PROSITE" id="PS50005">
    <property type="entry name" value="TPR"/>
    <property type="match status" value="2"/>
</dbReference>
<dbReference type="InterPro" id="IPR011990">
    <property type="entry name" value="TPR-like_helical_dom_sf"/>
</dbReference>
<keyword evidence="5" id="KW-1133">Transmembrane helix</keyword>